<feature type="binding site" evidence="7">
    <location>
        <position position="127"/>
    </location>
    <ligand>
        <name>Fe cation</name>
        <dbReference type="ChEBI" id="CHEBI:24875"/>
        <label>1</label>
    </ligand>
</feature>
<gene>
    <name evidence="10" type="ORF">N2K84_04860</name>
</gene>
<dbReference type="PROSITE" id="PS50905">
    <property type="entry name" value="FERRITIN_LIKE"/>
    <property type="match status" value="1"/>
</dbReference>
<keyword evidence="11" id="KW-1185">Reference proteome</keyword>
<dbReference type="InterPro" id="IPR012347">
    <property type="entry name" value="Ferritin-like"/>
</dbReference>
<keyword evidence="5 7" id="KW-0408">Iron</keyword>
<dbReference type="GO" id="GO:0006826">
    <property type="term" value="P:iron ion transport"/>
    <property type="evidence" value="ECO:0007669"/>
    <property type="project" value="InterPro"/>
</dbReference>
<dbReference type="RefSeq" id="WP_282590655.1">
    <property type="nucleotide sequence ID" value="NZ_JAPAAF010000004.1"/>
</dbReference>
<organism evidence="10 11">
    <name type="scientific">Gaoshiqia sediminis</name>
    <dbReference type="NCBI Taxonomy" id="2986998"/>
    <lineage>
        <taxon>Bacteria</taxon>
        <taxon>Pseudomonadati</taxon>
        <taxon>Bacteroidota</taxon>
        <taxon>Bacteroidia</taxon>
        <taxon>Marinilabiliales</taxon>
        <taxon>Prolixibacteraceae</taxon>
        <taxon>Gaoshiqia</taxon>
    </lineage>
</organism>
<keyword evidence="2 8" id="KW-0409">Iron storage</keyword>
<comment type="caution">
    <text evidence="10">The sequence shown here is derived from an EMBL/GenBank/DDBJ whole genome shotgun (WGS) entry which is preliminary data.</text>
</comment>
<evidence type="ECO:0000256" key="7">
    <source>
        <dbReference type="PIRSR" id="PIRSR601519-1"/>
    </source>
</evidence>
<dbReference type="GO" id="GO:0006879">
    <property type="term" value="P:intracellular iron ion homeostasis"/>
    <property type="evidence" value="ECO:0007669"/>
    <property type="project" value="UniProtKB-KW"/>
</dbReference>
<dbReference type="AlphaFoldDB" id="A0AA41YA29"/>
<evidence type="ECO:0000313" key="11">
    <source>
        <dbReference type="Proteomes" id="UP001163821"/>
    </source>
</evidence>
<feature type="domain" description="Ferritin-like diiron" evidence="9">
    <location>
        <begin position="1"/>
        <end position="145"/>
    </location>
</feature>
<evidence type="ECO:0000256" key="3">
    <source>
        <dbReference type="ARBA" id="ARBA00022723"/>
    </source>
</evidence>
<dbReference type="FunFam" id="1.20.1260.10:FF:000001">
    <property type="entry name" value="Non-heme ferritin"/>
    <property type="match status" value="1"/>
</dbReference>
<dbReference type="GO" id="GO:0008199">
    <property type="term" value="F:ferric iron binding"/>
    <property type="evidence" value="ECO:0007669"/>
    <property type="project" value="InterPro"/>
</dbReference>
<comment type="similarity">
    <text evidence="1 8">Belongs to the ferritin family. Prokaryotic subfamily.</text>
</comment>
<dbReference type="InterPro" id="IPR041719">
    <property type="entry name" value="Ferritin_prok"/>
</dbReference>
<evidence type="ECO:0000256" key="1">
    <source>
        <dbReference type="ARBA" id="ARBA00006950"/>
    </source>
</evidence>
<evidence type="ECO:0000256" key="2">
    <source>
        <dbReference type="ARBA" id="ARBA00022434"/>
    </source>
</evidence>
<evidence type="ECO:0000313" key="10">
    <source>
        <dbReference type="EMBL" id="MCW0482050.1"/>
    </source>
</evidence>
<comment type="function">
    <text evidence="8">Iron-storage protein.</text>
</comment>
<reference evidence="10" key="1">
    <citation type="submission" date="2022-10" db="EMBL/GenBank/DDBJ databases">
        <title>Gaoshiqiia sediminis gen. nov., sp. nov., isolated from coastal sediment.</title>
        <authorList>
            <person name="Yu W.X."/>
            <person name="Mu D.S."/>
            <person name="Du J.Z."/>
            <person name="Liang Y.Q."/>
        </authorList>
    </citation>
    <scope>NUCLEOTIDE SEQUENCE</scope>
    <source>
        <strain evidence="10">A06</strain>
    </source>
</reference>
<dbReference type="InterPro" id="IPR008331">
    <property type="entry name" value="Ferritin_DPS_dom"/>
</dbReference>
<dbReference type="PANTHER" id="PTHR11431:SF127">
    <property type="entry name" value="BACTERIAL NON-HEME FERRITIN"/>
    <property type="match status" value="1"/>
</dbReference>
<dbReference type="EC" id="1.16.3.2" evidence="8"/>
<dbReference type="PANTHER" id="PTHR11431">
    <property type="entry name" value="FERRITIN"/>
    <property type="match status" value="1"/>
</dbReference>
<feature type="binding site" evidence="7">
    <location>
        <position position="17"/>
    </location>
    <ligand>
        <name>Fe cation</name>
        <dbReference type="ChEBI" id="CHEBI:24875"/>
        <label>1</label>
    </ligand>
</feature>
<dbReference type="GO" id="GO:0004322">
    <property type="term" value="F:ferroxidase activity"/>
    <property type="evidence" value="ECO:0007669"/>
    <property type="project" value="TreeGrafter"/>
</dbReference>
<dbReference type="GO" id="GO:0005829">
    <property type="term" value="C:cytosol"/>
    <property type="evidence" value="ECO:0007669"/>
    <property type="project" value="TreeGrafter"/>
</dbReference>
<sequence length="170" mass="19507">MLKDTVLKALNDQINAEIHSAYLYLSMSAWFEAKGLGGFANWMKVQYQEELTHAMKFFDYVHERSGRVILEPIAGVQTEFESIIDAYEKTLEHEQKVTALINNLVDVAMAANDHATQSFLQWFVNEQVEEEKNVNQILDDLRLINGQGNGLFMMNRELASRVFTDETKAE</sequence>
<evidence type="ECO:0000256" key="5">
    <source>
        <dbReference type="ARBA" id="ARBA00023004"/>
    </source>
</evidence>
<name>A0AA41YA29_9BACT</name>
<evidence type="ECO:0000256" key="4">
    <source>
        <dbReference type="ARBA" id="ARBA00023002"/>
    </source>
</evidence>
<comment type="function">
    <text evidence="6">May alleviate iron toxicity in the presence of oxygen.</text>
</comment>
<dbReference type="EMBL" id="JAPAAF010000004">
    <property type="protein sequence ID" value="MCW0482050.1"/>
    <property type="molecule type" value="Genomic_DNA"/>
</dbReference>
<dbReference type="Pfam" id="PF00210">
    <property type="entry name" value="Ferritin"/>
    <property type="match status" value="1"/>
</dbReference>
<dbReference type="InterPro" id="IPR009078">
    <property type="entry name" value="Ferritin-like_SF"/>
</dbReference>
<dbReference type="GO" id="GO:0042802">
    <property type="term" value="F:identical protein binding"/>
    <property type="evidence" value="ECO:0007669"/>
    <property type="project" value="UniProtKB-ARBA"/>
</dbReference>
<keyword evidence="4" id="KW-0560">Oxidoreductase</keyword>
<keyword evidence="8" id="KW-0963">Cytoplasm</keyword>
<dbReference type="Proteomes" id="UP001163821">
    <property type="component" value="Unassembled WGS sequence"/>
</dbReference>
<protein>
    <recommendedName>
        <fullName evidence="8">Ferritin</fullName>
        <ecNumber evidence="8">1.16.3.2</ecNumber>
    </recommendedName>
</protein>
<evidence type="ECO:0000256" key="8">
    <source>
        <dbReference type="RuleBase" id="RU361145"/>
    </source>
</evidence>
<comment type="catalytic activity">
    <reaction evidence="8">
        <text>4 Fe(2+) + O2 + 6 H2O = 4 iron(III) oxide-hydroxide + 12 H(+)</text>
        <dbReference type="Rhea" id="RHEA:11972"/>
        <dbReference type="ChEBI" id="CHEBI:15377"/>
        <dbReference type="ChEBI" id="CHEBI:15378"/>
        <dbReference type="ChEBI" id="CHEBI:15379"/>
        <dbReference type="ChEBI" id="CHEBI:29033"/>
        <dbReference type="ChEBI" id="CHEBI:78619"/>
        <dbReference type="EC" id="1.16.3.2"/>
    </reaction>
</comment>
<accession>A0AA41YA29</accession>
<dbReference type="SUPFAM" id="SSF47240">
    <property type="entry name" value="Ferritin-like"/>
    <property type="match status" value="1"/>
</dbReference>
<keyword evidence="3 7" id="KW-0479">Metal-binding</keyword>
<evidence type="ECO:0000259" key="9">
    <source>
        <dbReference type="PROSITE" id="PS50905"/>
    </source>
</evidence>
<dbReference type="CDD" id="cd01055">
    <property type="entry name" value="Nonheme_Ferritin"/>
    <property type="match status" value="1"/>
</dbReference>
<dbReference type="Gene3D" id="1.20.1260.10">
    <property type="match status" value="1"/>
</dbReference>
<comment type="subcellular location">
    <subcellularLocation>
        <location evidence="8">Cytoplasm</location>
    </subcellularLocation>
</comment>
<feature type="binding site" evidence="7">
    <location>
        <position position="94"/>
    </location>
    <ligand>
        <name>Fe cation</name>
        <dbReference type="ChEBI" id="CHEBI:24875"/>
        <label>1</label>
    </ligand>
</feature>
<dbReference type="GO" id="GO:0008198">
    <property type="term" value="F:ferrous iron binding"/>
    <property type="evidence" value="ECO:0007669"/>
    <property type="project" value="TreeGrafter"/>
</dbReference>
<dbReference type="InterPro" id="IPR001519">
    <property type="entry name" value="Ferritin"/>
</dbReference>
<feature type="binding site" evidence="7">
    <location>
        <position position="53"/>
    </location>
    <ligand>
        <name>Fe cation</name>
        <dbReference type="ChEBI" id="CHEBI:24875"/>
        <label>1</label>
    </ligand>
</feature>
<proteinExistence type="inferred from homology"/>
<feature type="binding site" evidence="7">
    <location>
        <position position="50"/>
    </location>
    <ligand>
        <name>Fe cation</name>
        <dbReference type="ChEBI" id="CHEBI:24875"/>
        <label>1</label>
    </ligand>
</feature>
<evidence type="ECO:0000256" key="6">
    <source>
        <dbReference type="ARBA" id="ARBA00054546"/>
    </source>
</evidence>
<dbReference type="InterPro" id="IPR009040">
    <property type="entry name" value="Ferritin-like_diiron"/>
</dbReference>